<dbReference type="InParanoid" id="A0A078ASP4"/>
<protein>
    <submittedName>
        <fullName evidence="1">Uncharacterized protein</fullName>
    </submittedName>
</protein>
<evidence type="ECO:0000313" key="1">
    <source>
        <dbReference type="EMBL" id="CDW84227.1"/>
    </source>
</evidence>
<evidence type="ECO:0000313" key="2">
    <source>
        <dbReference type="Proteomes" id="UP000039865"/>
    </source>
</evidence>
<accession>A0A078ASP4</accession>
<reference evidence="1 2" key="1">
    <citation type="submission" date="2014-06" db="EMBL/GenBank/DDBJ databases">
        <authorList>
            <person name="Swart Estienne"/>
        </authorList>
    </citation>
    <scope>NUCLEOTIDE SEQUENCE [LARGE SCALE GENOMIC DNA]</scope>
    <source>
        <strain evidence="1 2">130c</strain>
    </source>
</reference>
<dbReference type="EMBL" id="CCKQ01012609">
    <property type="protein sequence ID" value="CDW84227.1"/>
    <property type="molecule type" value="Genomic_DNA"/>
</dbReference>
<dbReference type="AlphaFoldDB" id="A0A078ASP4"/>
<keyword evidence="2" id="KW-1185">Reference proteome</keyword>
<organism evidence="1 2">
    <name type="scientific">Stylonychia lemnae</name>
    <name type="common">Ciliate</name>
    <dbReference type="NCBI Taxonomy" id="5949"/>
    <lineage>
        <taxon>Eukaryota</taxon>
        <taxon>Sar</taxon>
        <taxon>Alveolata</taxon>
        <taxon>Ciliophora</taxon>
        <taxon>Intramacronucleata</taxon>
        <taxon>Spirotrichea</taxon>
        <taxon>Stichotrichia</taxon>
        <taxon>Sporadotrichida</taxon>
        <taxon>Oxytrichidae</taxon>
        <taxon>Stylonychinae</taxon>
        <taxon>Stylonychia</taxon>
    </lineage>
</organism>
<gene>
    <name evidence="1" type="primary">Contig9410.g10060</name>
    <name evidence="1" type="ORF">STYLEM_13284</name>
</gene>
<dbReference type="Proteomes" id="UP000039865">
    <property type="component" value="Unassembled WGS sequence"/>
</dbReference>
<sequence>MRQSPQMRNNMQTMYVPDVVPRLHIIKPLSQQNSSKNFLQSNKVLDNQFRFNKVMDARKETFSDLLVISDIQKHPNRPSILIKNFSKFNKRVVEDDDLNFSNEKFLNSVNAHRIVNNEQESRINESYTSSPKNRYKKVFTNAALQPIINSINDIGRISKKASRHSQLNRGQLPKVLERVKYLESDNQEQNELQTTRDQQVTQGSFQIRDQLTNNRQRAISNLDMPKSLTQKSPRRQLQTLFQTPNKQQLFGQRVKQLNTNATPFITSTKNNDCSPLNLNNNFANYTERGQTSKILNSLNQTHTDYFLRNLQNNNTDELLFIVLQGSDFRSKDFRYKRNYIEVDLNLYFNMLMPNKNEFQISSRVTIYELMRLVHCNKKFIKKDQDLDLFYKYFYLLNGDDIDENNFIERNHKVLVFCKEQKFQGVKGLSKLIKNLQPSIQDTLNDPQLKSELKDVMTNICEQWVEKNHLKKEINFNITKHNFFSKTSRTHLQAGINLNSSRSPQHNQMNSFLSSSDKSHDNLVQETVFDYLYAQFQNLMNDNDKVGKVKSNINEFYDTIYRNQNNGVIVPRFQSGVRIQRKPGVLRKIINRTLLKSQLESNRAQTCEISQERSFSESKKKKSNLTSQIQPKTLSNKVMQKICEDFVLTRRQVYELNSLVEIEENKDGKDSLSPKKVKRRESILQQNVSPPEVDDHRQQFKEGVHLTFFQEHCPFIGHILPSVQDRLFSALGIDIAKKSSEITWEQFLELFCIIEIGEFDLDKTIDFWCRFLDPSLIGIVPRWSYNPILEEIVRGRLLKEKNEGTKFFATSLKRKWQRLGCLNDQGELIIERLRQAFREGVMDIRLLSNAIGNKPLEFQIEEYKDFKKTSNNQNAKQQQLQLLSQQ</sequence>
<proteinExistence type="predicted"/>
<dbReference type="OrthoDB" id="10656330at2759"/>
<name>A0A078ASP4_STYLE</name>